<evidence type="ECO:0000313" key="1">
    <source>
        <dbReference type="EMBL" id="APG24619.1"/>
    </source>
</evidence>
<proteinExistence type="predicted"/>
<accession>A0A1L3GFJ7</accession>
<dbReference type="Gene3D" id="3.10.20.30">
    <property type="match status" value="1"/>
</dbReference>
<dbReference type="OrthoDB" id="9801945at2"/>
<keyword evidence="2" id="KW-1185">Reference proteome</keyword>
<protein>
    <submittedName>
        <fullName evidence="1">Molybdopterin synthase sulfur carrier subunit</fullName>
    </submittedName>
</protein>
<evidence type="ECO:0000313" key="2">
    <source>
        <dbReference type="Proteomes" id="UP000182264"/>
    </source>
</evidence>
<dbReference type="SUPFAM" id="SSF54285">
    <property type="entry name" value="MoaD/ThiS"/>
    <property type="match status" value="1"/>
</dbReference>
<dbReference type="InterPro" id="IPR003749">
    <property type="entry name" value="ThiS/MoaD-like"/>
</dbReference>
<dbReference type="Pfam" id="PF02597">
    <property type="entry name" value="ThiS"/>
    <property type="match status" value="1"/>
</dbReference>
<reference evidence="1 2" key="1">
    <citation type="journal article" date="2017" name="Genome Announc.">
        <title>Complete Genome Sequences of Two Acetylene-Fermenting Pelobacter acetylenicus Strains.</title>
        <authorList>
            <person name="Sutton J.M."/>
            <person name="Baesman S.M."/>
            <person name="Fierst J.L."/>
            <person name="Poret-Peterson A.T."/>
            <person name="Oremland R.S."/>
            <person name="Dunlap D.S."/>
            <person name="Akob D.M."/>
        </authorList>
    </citation>
    <scope>NUCLEOTIDE SEQUENCE [LARGE SCALE GENOMIC DNA]</scope>
    <source>
        <strain evidence="1 2">DSM 3247</strain>
    </source>
</reference>
<gene>
    <name evidence="1" type="ORF">A7E75_05955</name>
</gene>
<dbReference type="STRING" id="29542.A6070_14595"/>
<dbReference type="CDD" id="cd17040">
    <property type="entry name" value="Ubl_MoaD_like"/>
    <property type="match status" value="1"/>
</dbReference>
<name>A0A1L3GFJ7_SYNAC</name>
<dbReference type="AlphaFoldDB" id="A0A1L3GFJ7"/>
<dbReference type="InterPro" id="IPR012675">
    <property type="entry name" value="Beta-grasp_dom_sf"/>
</dbReference>
<dbReference type="Proteomes" id="UP000182264">
    <property type="component" value="Chromosome"/>
</dbReference>
<dbReference type="RefSeq" id="WP_072286461.1">
    <property type="nucleotide sequence ID" value="NZ_CP015455.1"/>
</dbReference>
<dbReference type="KEGG" id="pace:A6070_14595"/>
<organism evidence="1 2">
    <name type="scientific">Syntrophotalea acetylenica</name>
    <name type="common">Pelobacter acetylenicus</name>
    <dbReference type="NCBI Taxonomy" id="29542"/>
    <lineage>
        <taxon>Bacteria</taxon>
        <taxon>Pseudomonadati</taxon>
        <taxon>Thermodesulfobacteriota</taxon>
        <taxon>Desulfuromonadia</taxon>
        <taxon>Desulfuromonadales</taxon>
        <taxon>Syntrophotaleaceae</taxon>
        <taxon>Syntrophotalea</taxon>
    </lineage>
</organism>
<dbReference type="InterPro" id="IPR016155">
    <property type="entry name" value="Mopterin_synth/thiamin_S_b"/>
</dbReference>
<sequence length="74" mass="7945">MKVTVKLFAGFRVNRFKVAERDVPEGCTVADVLAELAIELPELGVALINGRHVLPEQVLQDGETVSLFPKVGGG</sequence>
<dbReference type="EMBL" id="CP015518">
    <property type="protein sequence ID" value="APG24619.1"/>
    <property type="molecule type" value="Genomic_DNA"/>
</dbReference>